<dbReference type="Pfam" id="PF00652">
    <property type="entry name" value="Ricin_B_lectin"/>
    <property type="match status" value="1"/>
</dbReference>
<organism evidence="7 8">
    <name type="scientific">Streptomyces luteoverticillatus</name>
    <name type="common">Streptoverticillium luteoverticillatus</name>
    <dbReference type="NCBI Taxonomy" id="66425"/>
    <lineage>
        <taxon>Bacteria</taxon>
        <taxon>Bacillati</taxon>
        <taxon>Actinomycetota</taxon>
        <taxon>Actinomycetes</taxon>
        <taxon>Kitasatosporales</taxon>
        <taxon>Streptomycetaceae</taxon>
        <taxon>Streptomyces</taxon>
    </lineage>
</organism>
<keyword evidence="2" id="KW-0964">Secreted</keyword>
<dbReference type="GO" id="GO:0006508">
    <property type="term" value="P:proteolysis"/>
    <property type="evidence" value="ECO:0007669"/>
    <property type="project" value="UniProtKB-KW"/>
</dbReference>
<keyword evidence="4" id="KW-0378">Hydrolase</keyword>
<sequence>MMSGRRPRAAWLTALLPAALAAGLLTSAPAHAVVGDPVADGAYAFTAKVDIGDGKRSCSGALVDQRWVMTAAGCFADGTTKPAAGAPKLKTTVTVGRTDLGTDKGRTVAVTELLTRDDRDVVLAKLAEPVTDVAPIAIGATAPAQGEALRVTGYGRTKDEWVPSRLHSAAFTVASVQGTTIGLAAKAPADASVCKGDSGGPAFREKDGRAELTAISTASWQTGCLGSTETRKGVTETRVDDLGPWVRQARLKTASLMNDFSKRCLVVSWRTPDNGAPATQYDCNPAYGDQVWELESVATGGYQIRNSLSKRCLVVYANGQDNGSPAAQHDCNSAWSDQVWDLVPVASGGYQIRNTYSKRCLVVFSRDSENGSPAAQYDCNPAWSDQVWKI</sequence>
<dbReference type="PANTHER" id="PTHR24264:SF65">
    <property type="entry name" value="SRCR DOMAIN-CONTAINING PROTEIN"/>
    <property type="match status" value="1"/>
</dbReference>
<dbReference type="AlphaFoldDB" id="A0A3Q9FU59"/>
<evidence type="ECO:0000256" key="1">
    <source>
        <dbReference type="ARBA" id="ARBA00004613"/>
    </source>
</evidence>
<dbReference type="InterPro" id="IPR050127">
    <property type="entry name" value="Serine_Proteases_S1"/>
</dbReference>
<dbReference type="Gene3D" id="2.80.10.50">
    <property type="match status" value="1"/>
</dbReference>
<dbReference type="SMART" id="SM00020">
    <property type="entry name" value="Tryp_SPc"/>
    <property type="match status" value="1"/>
</dbReference>
<dbReference type="PROSITE" id="PS50231">
    <property type="entry name" value="RICIN_B_LECTIN"/>
    <property type="match status" value="1"/>
</dbReference>
<dbReference type="InterPro" id="IPR035992">
    <property type="entry name" value="Ricin_B-like_lectins"/>
</dbReference>
<dbReference type="SUPFAM" id="SSF50370">
    <property type="entry name" value="Ricin B-like lectins"/>
    <property type="match status" value="1"/>
</dbReference>
<accession>A0A3Q9FU59</accession>
<dbReference type="OrthoDB" id="9815928at2"/>
<dbReference type="GO" id="GO:0005615">
    <property type="term" value="C:extracellular space"/>
    <property type="evidence" value="ECO:0007669"/>
    <property type="project" value="TreeGrafter"/>
</dbReference>
<comment type="subcellular location">
    <subcellularLocation>
        <location evidence="1">Secreted</location>
    </subcellularLocation>
</comment>
<keyword evidence="3 7" id="KW-0645">Protease</keyword>
<evidence type="ECO:0000256" key="4">
    <source>
        <dbReference type="ARBA" id="ARBA00022801"/>
    </source>
</evidence>
<dbReference type="InterPro" id="IPR001254">
    <property type="entry name" value="Trypsin_dom"/>
</dbReference>
<dbReference type="RefSeq" id="WP_126913674.1">
    <property type="nucleotide sequence ID" value="NZ_CP034587.1"/>
</dbReference>
<feature type="signal peptide" evidence="5">
    <location>
        <begin position="1"/>
        <end position="32"/>
    </location>
</feature>
<feature type="domain" description="Peptidase S1" evidence="6">
    <location>
        <begin position="33"/>
        <end position="251"/>
    </location>
</feature>
<dbReference type="Gene3D" id="2.40.10.10">
    <property type="entry name" value="Trypsin-like serine proteases"/>
    <property type="match status" value="1"/>
</dbReference>
<dbReference type="InterPro" id="IPR000772">
    <property type="entry name" value="Ricin_B_lectin"/>
</dbReference>
<evidence type="ECO:0000313" key="8">
    <source>
        <dbReference type="Proteomes" id="UP000267900"/>
    </source>
</evidence>
<dbReference type="CDD" id="cd00161">
    <property type="entry name" value="beta-trefoil_Ricin-like"/>
    <property type="match status" value="1"/>
</dbReference>
<dbReference type="SMART" id="SM00458">
    <property type="entry name" value="RICIN"/>
    <property type="match status" value="1"/>
</dbReference>
<dbReference type="EMBL" id="CP034587">
    <property type="protein sequence ID" value="AZQ71116.1"/>
    <property type="molecule type" value="Genomic_DNA"/>
</dbReference>
<dbReference type="Proteomes" id="UP000267900">
    <property type="component" value="Chromosome"/>
</dbReference>
<evidence type="ECO:0000259" key="6">
    <source>
        <dbReference type="PROSITE" id="PS50240"/>
    </source>
</evidence>
<dbReference type="GO" id="GO:0004252">
    <property type="term" value="F:serine-type endopeptidase activity"/>
    <property type="evidence" value="ECO:0007669"/>
    <property type="project" value="InterPro"/>
</dbReference>
<reference evidence="7 8" key="1">
    <citation type="submission" date="2018-12" db="EMBL/GenBank/DDBJ databases">
        <title>The whole draft genome of Streptomyce luteoverticillatus CGMCC 15060.</title>
        <authorList>
            <person name="Feng Z."/>
            <person name="Chen G."/>
            <person name="Zhang J."/>
            <person name="Zhu H."/>
            <person name="Yu X."/>
            <person name="Zhang W."/>
            <person name="Zhang X."/>
        </authorList>
    </citation>
    <scope>NUCLEOTIDE SEQUENCE [LARGE SCALE GENOMIC DNA]</scope>
    <source>
        <strain evidence="7 8">CGMCC 15060</strain>
    </source>
</reference>
<keyword evidence="5" id="KW-0732">Signal</keyword>
<evidence type="ECO:0000256" key="5">
    <source>
        <dbReference type="SAM" id="SignalP"/>
    </source>
</evidence>
<gene>
    <name evidence="7" type="ORF">EKH77_07760</name>
</gene>
<keyword evidence="8" id="KW-1185">Reference proteome</keyword>
<dbReference type="InterPro" id="IPR009003">
    <property type="entry name" value="Peptidase_S1_PA"/>
</dbReference>
<dbReference type="PROSITE" id="PS50240">
    <property type="entry name" value="TRYPSIN_DOM"/>
    <property type="match status" value="1"/>
</dbReference>
<dbReference type="InterPro" id="IPR043504">
    <property type="entry name" value="Peptidase_S1_PA_chymotrypsin"/>
</dbReference>
<evidence type="ECO:0000313" key="7">
    <source>
        <dbReference type="EMBL" id="AZQ71116.1"/>
    </source>
</evidence>
<protein>
    <submittedName>
        <fullName evidence="7">Trypsin-like serine protease</fullName>
    </submittedName>
</protein>
<dbReference type="Pfam" id="PF00089">
    <property type="entry name" value="Trypsin"/>
    <property type="match status" value="1"/>
</dbReference>
<dbReference type="PRINTS" id="PR00722">
    <property type="entry name" value="CHYMOTRYPSIN"/>
</dbReference>
<evidence type="ECO:0000256" key="3">
    <source>
        <dbReference type="ARBA" id="ARBA00022670"/>
    </source>
</evidence>
<dbReference type="PANTHER" id="PTHR24264">
    <property type="entry name" value="TRYPSIN-RELATED"/>
    <property type="match status" value="1"/>
</dbReference>
<feature type="chain" id="PRO_5018777334" evidence="5">
    <location>
        <begin position="33"/>
        <end position="390"/>
    </location>
</feature>
<evidence type="ECO:0000256" key="2">
    <source>
        <dbReference type="ARBA" id="ARBA00022525"/>
    </source>
</evidence>
<dbReference type="InterPro" id="IPR001314">
    <property type="entry name" value="Peptidase_S1A"/>
</dbReference>
<dbReference type="SUPFAM" id="SSF50494">
    <property type="entry name" value="Trypsin-like serine proteases"/>
    <property type="match status" value="1"/>
</dbReference>
<name>A0A3Q9FU59_STRLT</name>
<proteinExistence type="predicted"/>